<sequence>MNNPFPMSSFYDDPLGSTADFVKKLYKMLEDRSISHIVSWGPTGDSFVVKDMNDFTKYILPRLFKHSNFASFVRQLNKYDFHKVKNGEDNNFGDQCWVFQHPDFRMGSWETLENIKRKVPTARKQTQSAPSNGPARHTSRTLSVSPSPTPDLSSSHLQHHPYSQSTPHLPSLSPTMSPKNSSFAPPSTSPTSPGVHQLQVDGLQTQIRILLEQQDEMSLRMRTLERNYQDVLVEMAGFQRGAAQQDGMMQNLVQGWVVTGGQPSPTTPAGYSPMGFDPNSSPNGYPSHSMHMDMDMRPR</sequence>
<dbReference type="Proteomes" id="UP000308600">
    <property type="component" value="Unassembled WGS sequence"/>
</dbReference>
<gene>
    <name evidence="1" type="ORF">BDN72DRAFT_961230</name>
</gene>
<keyword evidence="1" id="KW-0238">DNA-binding</keyword>
<name>A0ACD3AMN2_9AGAR</name>
<protein>
    <submittedName>
        <fullName evidence="1">Winged helix DNA-binding domain-containing protein</fullName>
    </submittedName>
</protein>
<accession>A0ACD3AMN2</accession>
<evidence type="ECO:0000313" key="2">
    <source>
        <dbReference type="Proteomes" id="UP000308600"/>
    </source>
</evidence>
<evidence type="ECO:0000313" key="1">
    <source>
        <dbReference type="EMBL" id="TFK67178.1"/>
    </source>
</evidence>
<organism evidence="1 2">
    <name type="scientific">Pluteus cervinus</name>
    <dbReference type="NCBI Taxonomy" id="181527"/>
    <lineage>
        <taxon>Eukaryota</taxon>
        <taxon>Fungi</taxon>
        <taxon>Dikarya</taxon>
        <taxon>Basidiomycota</taxon>
        <taxon>Agaricomycotina</taxon>
        <taxon>Agaricomycetes</taxon>
        <taxon>Agaricomycetidae</taxon>
        <taxon>Agaricales</taxon>
        <taxon>Pluteineae</taxon>
        <taxon>Pluteaceae</taxon>
        <taxon>Pluteus</taxon>
    </lineage>
</organism>
<dbReference type="EMBL" id="ML208383">
    <property type="protein sequence ID" value="TFK67178.1"/>
    <property type="molecule type" value="Genomic_DNA"/>
</dbReference>
<proteinExistence type="predicted"/>
<reference evidence="1 2" key="1">
    <citation type="journal article" date="2019" name="Nat. Ecol. Evol.">
        <title>Megaphylogeny resolves global patterns of mushroom evolution.</title>
        <authorList>
            <person name="Varga T."/>
            <person name="Krizsan K."/>
            <person name="Foldi C."/>
            <person name="Dima B."/>
            <person name="Sanchez-Garcia M."/>
            <person name="Sanchez-Ramirez S."/>
            <person name="Szollosi G.J."/>
            <person name="Szarkandi J.G."/>
            <person name="Papp V."/>
            <person name="Albert L."/>
            <person name="Andreopoulos W."/>
            <person name="Angelini C."/>
            <person name="Antonin V."/>
            <person name="Barry K.W."/>
            <person name="Bougher N.L."/>
            <person name="Buchanan P."/>
            <person name="Buyck B."/>
            <person name="Bense V."/>
            <person name="Catcheside P."/>
            <person name="Chovatia M."/>
            <person name="Cooper J."/>
            <person name="Damon W."/>
            <person name="Desjardin D."/>
            <person name="Finy P."/>
            <person name="Geml J."/>
            <person name="Haridas S."/>
            <person name="Hughes K."/>
            <person name="Justo A."/>
            <person name="Karasinski D."/>
            <person name="Kautmanova I."/>
            <person name="Kiss B."/>
            <person name="Kocsube S."/>
            <person name="Kotiranta H."/>
            <person name="LaButti K.M."/>
            <person name="Lechner B.E."/>
            <person name="Liimatainen K."/>
            <person name="Lipzen A."/>
            <person name="Lukacs Z."/>
            <person name="Mihaltcheva S."/>
            <person name="Morgado L.N."/>
            <person name="Niskanen T."/>
            <person name="Noordeloos M.E."/>
            <person name="Ohm R.A."/>
            <person name="Ortiz-Santana B."/>
            <person name="Ovrebo C."/>
            <person name="Racz N."/>
            <person name="Riley R."/>
            <person name="Savchenko A."/>
            <person name="Shiryaev A."/>
            <person name="Soop K."/>
            <person name="Spirin V."/>
            <person name="Szebenyi C."/>
            <person name="Tomsovsky M."/>
            <person name="Tulloss R.E."/>
            <person name="Uehling J."/>
            <person name="Grigoriev I.V."/>
            <person name="Vagvolgyi C."/>
            <person name="Papp T."/>
            <person name="Martin F.M."/>
            <person name="Miettinen O."/>
            <person name="Hibbett D.S."/>
            <person name="Nagy L.G."/>
        </authorList>
    </citation>
    <scope>NUCLEOTIDE SEQUENCE [LARGE SCALE GENOMIC DNA]</scope>
    <source>
        <strain evidence="1 2">NL-1719</strain>
    </source>
</reference>
<keyword evidence="2" id="KW-1185">Reference proteome</keyword>